<dbReference type="AlphaFoldDB" id="A0A0V1MR12"/>
<dbReference type="Proteomes" id="UP000054843">
    <property type="component" value="Unassembled WGS sequence"/>
</dbReference>
<sequence>MAALAEASFFPLVSITQSWNRSKVMMLVNYFSRGQLQAKPALSSWPSASEGSVWATRPAYVFICVCSLLAWLTESLEKKIVAPFPRLEQHLLQSQQKSRLLRFNACCFFSKATSSGVFSSSLTTGHQKTTSRASRDWQAIKFNSASSSARTEVLMCSVGKGFFSFDHLDQLPFAGLDRKSYTRKASSAFSIRKQQFVEIGLAWPRVDLTLTLDLLAPVQFLTSSF</sequence>
<evidence type="ECO:0000313" key="1">
    <source>
        <dbReference type="EMBL" id="KRZ74244.1"/>
    </source>
</evidence>
<reference evidence="1 2" key="1">
    <citation type="submission" date="2015-01" db="EMBL/GenBank/DDBJ databases">
        <title>Evolution of Trichinella species and genotypes.</title>
        <authorList>
            <person name="Korhonen P.K."/>
            <person name="Edoardo P."/>
            <person name="Giuseppe L.R."/>
            <person name="Gasser R.B."/>
        </authorList>
    </citation>
    <scope>NUCLEOTIDE SEQUENCE [LARGE SCALE GENOMIC DNA]</scope>
    <source>
        <strain evidence="1">ISS1980</strain>
    </source>
</reference>
<accession>A0A0V1MR12</accession>
<comment type="caution">
    <text evidence="1">The sequence shown here is derived from an EMBL/GenBank/DDBJ whole genome shotgun (WGS) entry which is preliminary data.</text>
</comment>
<proteinExistence type="predicted"/>
<keyword evidence="2" id="KW-1185">Reference proteome</keyword>
<gene>
    <name evidence="1" type="ORF">T10_10973</name>
</gene>
<evidence type="ECO:0000313" key="2">
    <source>
        <dbReference type="Proteomes" id="UP000054843"/>
    </source>
</evidence>
<protein>
    <submittedName>
        <fullName evidence="1">Uncharacterized protein</fullName>
    </submittedName>
</protein>
<organism evidence="1 2">
    <name type="scientific">Trichinella papuae</name>
    <dbReference type="NCBI Taxonomy" id="268474"/>
    <lineage>
        <taxon>Eukaryota</taxon>
        <taxon>Metazoa</taxon>
        <taxon>Ecdysozoa</taxon>
        <taxon>Nematoda</taxon>
        <taxon>Enoplea</taxon>
        <taxon>Dorylaimia</taxon>
        <taxon>Trichinellida</taxon>
        <taxon>Trichinellidae</taxon>
        <taxon>Trichinella</taxon>
    </lineage>
</organism>
<dbReference type="EMBL" id="JYDO01000053">
    <property type="protein sequence ID" value="KRZ74244.1"/>
    <property type="molecule type" value="Genomic_DNA"/>
</dbReference>
<name>A0A0V1MR12_9BILA</name>